<evidence type="ECO:0000313" key="3">
    <source>
        <dbReference type="Proteomes" id="UP000000438"/>
    </source>
</evidence>
<feature type="domain" description="Hydantoinase B/oxoprolinase" evidence="1">
    <location>
        <begin position="3"/>
        <end position="507"/>
    </location>
</feature>
<dbReference type="InParanoid" id="Q6L1V6"/>
<organism evidence="2 3">
    <name type="scientific">Picrophilus torridus (strain ATCC 700027 / DSM 9790 / JCM 10055 / NBRC 100828 / KAW 2/3)</name>
    <dbReference type="NCBI Taxonomy" id="1122961"/>
    <lineage>
        <taxon>Archaea</taxon>
        <taxon>Methanobacteriati</taxon>
        <taxon>Thermoplasmatota</taxon>
        <taxon>Thermoplasmata</taxon>
        <taxon>Thermoplasmatales</taxon>
        <taxon>Picrophilaceae</taxon>
        <taxon>Picrophilus</taxon>
    </lineage>
</organism>
<dbReference type="GO" id="GO:0017168">
    <property type="term" value="F:5-oxoprolinase (ATP-hydrolyzing) activity"/>
    <property type="evidence" value="ECO:0007669"/>
    <property type="project" value="UniProtKB-EC"/>
</dbReference>
<dbReference type="PaxDb" id="263820-PTO0461"/>
<gene>
    <name evidence="2" type="ordered locus">PTO0461</name>
</gene>
<dbReference type="GeneID" id="2844431"/>
<protein>
    <submittedName>
        <fullName evidence="2">Hydantoinase_b/oxoprolinase</fullName>
        <ecNumber evidence="2">3.5.2.9</ecNumber>
    </submittedName>
</protein>
<dbReference type="eggNOG" id="arCOG01512">
    <property type="taxonomic scope" value="Archaea"/>
</dbReference>
<dbReference type="AlphaFoldDB" id="Q6L1V6"/>
<dbReference type="PANTHER" id="PTHR11365:SF23">
    <property type="entry name" value="HYPOTHETICAL 5-OXOPROLINASE (EUROFUNG)-RELATED"/>
    <property type="match status" value="1"/>
</dbReference>
<dbReference type="GO" id="GO:0005829">
    <property type="term" value="C:cytosol"/>
    <property type="evidence" value="ECO:0007669"/>
    <property type="project" value="TreeGrafter"/>
</dbReference>
<dbReference type="STRING" id="263820.PTO0461"/>
<evidence type="ECO:0000259" key="1">
    <source>
        <dbReference type="Pfam" id="PF02538"/>
    </source>
</evidence>
<dbReference type="Pfam" id="PF02538">
    <property type="entry name" value="Hydantoinase_B"/>
    <property type="match status" value="1"/>
</dbReference>
<dbReference type="PANTHER" id="PTHR11365">
    <property type="entry name" value="5-OXOPROLINASE RELATED"/>
    <property type="match status" value="1"/>
</dbReference>
<dbReference type="EMBL" id="AE017261">
    <property type="protein sequence ID" value="AAT43046.1"/>
    <property type="molecule type" value="Genomic_DNA"/>
</dbReference>
<dbReference type="HOGENOM" id="CLU_020413_0_0_2"/>
<dbReference type="InterPro" id="IPR045079">
    <property type="entry name" value="Oxoprolinase-like"/>
</dbReference>
<dbReference type="InterPro" id="IPR003692">
    <property type="entry name" value="Hydantoinase_B"/>
</dbReference>
<dbReference type="PATRIC" id="fig|263820.9.peg.486"/>
<evidence type="ECO:0000313" key="2">
    <source>
        <dbReference type="EMBL" id="AAT43046.1"/>
    </source>
</evidence>
<keyword evidence="2" id="KW-0378">Hydrolase</keyword>
<dbReference type="RefSeq" id="WP_011177262.1">
    <property type="nucleotide sequence ID" value="NC_005877.1"/>
</dbReference>
<dbReference type="Proteomes" id="UP000000438">
    <property type="component" value="Chromosome"/>
</dbReference>
<name>Q6L1V6_PICTO</name>
<dbReference type="OrthoDB" id="8261at2157"/>
<dbReference type="KEGG" id="pto:PTO0461"/>
<sequence length="508" mass="56130">MNWEIIGKATQFIAEEMGISLKRSALSPNIRERMDHSCAVLDKDGRIVAQAEHIPVHLGSFKIGAKNIIDYMNENNIILKDNEMLVTNDPYISGTHLNDVTFMAPVYNKNKLFCYVINKAHNVDVGGPVFGSLNPGAVNIYQEGIIIPPVRVSGDIIKFIISNFKDPDTALGDLNAQMAANRTGIKRIKEILYKYNENDIKNSWDELIYHSRELSLNAISKWPSGEYESEDFLEGNDDLIKLKLKLFINKNGIKADFSGTNKQVNYPLNAVLGVTFSSVSFSIRSAINQEIPTNDGFYSIIDLMVPKGSLLNPERPHPVSGGNVETTQRVADTVLLAMSRFLKEIPAASSGTMMNIMLGGENNGKYWSYYETIGGGNGARFNSNGESGIHSNMTNTLNTPIEIAEREYPVFFTAYKLRRGSGGSGHYNGGDGIIRSFYVKNQTYISVIADRFKVKPWGLHGGSPGKNGIIYIISSGRKKRMPGKFSFKLKANDEVIIKTPGGGGYGNR</sequence>
<proteinExistence type="predicted"/>
<dbReference type="GO" id="GO:0006749">
    <property type="term" value="P:glutathione metabolic process"/>
    <property type="evidence" value="ECO:0007669"/>
    <property type="project" value="TreeGrafter"/>
</dbReference>
<dbReference type="EC" id="3.5.2.9" evidence="2"/>
<accession>Q6L1V6</accession>
<reference evidence="2 3" key="1">
    <citation type="journal article" date="2004" name="Proc. Natl. Acad. Sci. U.S.A.">
        <title>Genome sequence of Picrophilus torridus and its implications for life around pH 0.</title>
        <authorList>
            <person name="Futterer O."/>
            <person name="Angelov A."/>
            <person name="Liesegang H."/>
            <person name="Gottschalk G."/>
            <person name="Schleper C."/>
            <person name="Schepers B."/>
            <person name="Dock C."/>
            <person name="Antranikian G."/>
            <person name="Liebl W."/>
        </authorList>
    </citation>
    <scope>NUCLEOTIDE SEQUENCE [LARGE SCALE GENOMIC DNA]</scope>
    <source>
        <strain evidence="3">ATCC 700027 / DSM 9790 / JCM 10055 / NBRC 100828</strain>
    </source>
</reference>